<reference evidence="1 2" key="1">
    <citation type="journal article" date="2012" name="Genome Biol.">
        <title>Sequencing three crocodilian genomes to illuminate the evolution of archosaurs and amniotes.</title>
        <authorList>
            <person name="St John J.A."/>
            <person name="Braun E.L."/>
            <person name="Isberg S.R."/>
            <person name="Miles L.G."/>
            <person name="Chong A.Y."/>
            <person name="Gongora J."/>
            <person name="Dalzell P."/>
            <person name="Moran C."/>
            <person name="Bed'hom B."/>
            <person name="Abzhanov A."/>
            <person name="Burgess S.C."/>
            <person name="Cooksey A.M."/>
            <person name="Castoe T.A."/>
            <person name="Crawford N.G."/>
            <person name="Densmore L.D."/>
            <person name="Drew J.C."/>
            <person name="Edwards S.V."/>
            <person name="Faircloth B.C."/>
            <person name="Fujita M.K."/>
            <person name="Greenwold M.J."/>
            <person name="Hoffmann F.G."/>
            <person name="Howard J.M."/>
            <person name="Iguchi T."/>
            <person name="Janes D.E."/>
            <person name="Khan S.Y."/>
            <person name="Kohno S."/>
            <person name="de Koning A.J."/>
            <person name="Lance S.L."/>
            <person name="McCarthy F.M."/>
            <person name="McCormack J.E."/>
            <person name="Merchant M.E."/>
            <person name="Peterson D.G."/>
            <person name="Pollock D.D."/>
            <person name="Pourmand N."/>
            <person name="Raney B.J."/>
            <person name="Roessler K.A."/>
            <person name="Sanford J.R."/>
            <person name="Sawyer R.H."/>
            <person name="Schmidt C.J."/>
            <person name="Triplett E.W."/>
            <person name="Tuberville T.D."/>
            <person name="Venegas-Anaya M."/>
            <person name="Howard J.T."/>
            <person name="Jarvis E.D."/>
            <person name="Guillette L.J.Jr."/>
            <person name="Glenn T.C."/>
            <person name="Green R.E."/>
            <person name="Ray D.A."/>
        </authorList>
    </citation>
    <scope>NUCLEOTIDE SEQUENCE [LARGE SCALE GENOMIC DNA]</scope>
    <source>
        <strain evidence="1">KSC_2009_1</strain>
    </source>
</reference>
<gene>
    <name evidence="1" type="ORF">Y1Q_0016465</name>
</gene>
<sequence length="67" mass="7371">MNNEHPLRLLGKRRAPAGLALFSLCSREARVTEFSNEEVELCGLQAAYGLTVLVSSSLLHLTPRVSF</sequence>
<comment type="caution">
    <text evidence="1">The sequence shown here is derived from an EMBL/GenBank/DDBJ whole genome shotgun (WGS) entry which is preliminary data.</text>
</comment>
<dbReference type="Proteomes" id="UP000050525">
    <property type="component" value="Unassembled WGS sequence"/>
</dbReference>
<evidence type="ECO:0000313" key="2">
    <source>
        <dbReference type="Proteomes" id="UP000050525"/>
    </source>
</evidence>
<keyword evidence="2" id="KW-1185">Reference proteome</keyword>
<dbReference type="EMBL" id="AKHW03004113">
    <property type="protein sequence ID" value="KYO31113.1"/>
    <property type="molecule type" value="Genomic_DNA"/>
</dbReference>
<proteinExistence type="predicted"/>
<organism evidence="1 2">
    <name type="scientific">Alligator mississippiensis</name>
    <name type="common">American alligator</name>
    <dbReference type="NCBI Taxonomy" id="8496"/>
    <lineage>
        <taxon>Eukaryota</taxon>
        <taxon>Metazoa</taxon>
        <taxon>Chordata</taxon>
        <taxon>Craniata</taxon>
        <taxon>Vertebrata</taxon>
        <taxon>Euteleostomi</taxon>
        <taxon>Archelosauria</taxon>
        <taxon>Archosauria</taxon>
        <taxon>Crocodylia</taxon>
        <taxon>Alligatoridae</taxon>
        <taxon>Alligatorinae</taxon>
        <taxon>Alligator</taxon>
    </lineage>
</organism>
<evidence type="ECO:0000313" key="1">
    <source>
        <dbReference type="EMBL" id="KYO31113.1"/>
    </source>
</evidence>
<name>A0A151N2R1_ALLMI</name>
<dbReference type="AlphaFoldDB" id="A0A151N2R1"/>
<protein>
    <submittedName>
        <fullName evidence="1">Uncharacterized protein</fullName>
    </submittedName>
</protein>
<accession>A0A151N2R1</accession>